<feature type="domain" description="C2" evidence="2">
    <location>
        <begin position="138"/>
        <end position="268"/>
    </location>
</feature>
<dbReference type="PANTHER" id="PTHR10857:SF106">
    <property type="entry name" value="C2 DOMAIN-CONTAINING PROTEIN"/>
    <property type="match status" value="1"/>
</dbReference>
<evidence type="ECO:0000313" key="4">
    <source>
        <dbReference type="Proteomes" id="UP000193920"/>
    </source>
</evidence>
<comment type="similarity">
    <text evidence="1">Belongs to the copine family.</text>
</comment>
<keyword evidence="4" id="KW-1185">Reference proteome</keyword>
<comment type="caution">
    <text evidence="3">The sequence shown here is derived from an EMBL/GenBank/DDBJ whole genome shotgun (WGS) entry which is preliminary data.</text>
</comment>
<organism evidence="3 4">
    <name type="scientific">Neocallimastix californiae</name>
    <dbReference type="NCBI Taxonomy" id="1754190"/>
    <lineage>
        <taxon>Eukaryota</taxon>
        <taxon>Fungi</taxon>
        <taxon>Fungi incertae sedis</taxon>
        <taxon>Chytridiomycota</taxon>
        <taxon>Chytridiomycota incertae sedis</taxon>
        <taxon>Neocallimastigomycetes</taxon>
        <taxon>Neocallimastigales</taxon>
        <taxon>Neocallimastigaceae</taxon>
        <taxon>Neocallimastix</taxon>
    </lineage>
</organism>
<sequence>MLPYEILLNIFFSCKNLANKDILSKSDPMIELYMNDTFIGRTEKVKNNLNPSFSTPIKVTYNFEKLQNLTIKIIDVDNDNNNTGDNLGNVKTTLGELVSQEPGTAFTLPVNDGKGTISMTYEEIIPSIRKTLTSDYVALGNGLVTQEVKKGSSYKIVVDKFIINAKGIDLEKKDLFGKSDPYYYIYRLIGGNKILIYKSEIIKSNLNPIWKTTEIYTENLDTNCFSQGQKYWIEVYDYDKYGSDDLIGEVELEDLFYEISPDGQEFRGELTDKSRKNKYKKRGEIVLNITHTVNIKEETVNSYKVISNYTFAKNLKAYPNLQSTVSFIDAMKMGMKLNVICAVDYTSSNGSMHDVVAHTMNPYQTALSAVGQVLEPYDHDKKFSFLGYGGHKNGEFPPYFTVGETEQVDGGIQGILETYARTRDMIKMGDMGTAKGGDMDWRANNGKYYCDDFYQIINAISDKAENDMMTKFPPGSHQLPSDYYIIFFVIDGDGFDMDGTIRALVRASSLPVSIVLIGVGDGSFANLSKFDADGMPLTVDEVSTIRDIVQFVKFNECKTDGTVDMIKLAAEVLAEIPTQVETFIGLYGCNIVNNV</sequence>
<dbReference type="InterPro" id="IPR036465">
    <property type="entry name" value="vWFA_dom_sf"/>
</dbReference>
<evidence type="ECO:0000259" key="2">
    <source>
        <dbReference type="PROSITE" id="PS50004"/>
    </source>
</evidence>
<dbReference type="PROSITE" id="PS50004">
    <property type="entry name" value="C2"/>
    <property type="match status" value="2"/>
</dbReference>
<dbReference type="InterPro" id="IPR000008">
    <property type="entry name" value="C2_dom"/>
</dbReference>
<evidence type="ECO:0000256" key="1">
    <source>
        <dbReference type="ARBA" id="ARBA00009048"/>
    </source>
</evidence>
<proteinExistence type="inferred from homology"/>
<dbReference type="Gene3D" id="2.60.40.150">
    <property type="entry name" value="C2 domain"/>
    <property type="match status" value="2"/>
</dbReference>
<dbReference type="GO" id="GO:0005886">
    <property type="term" value="C:plasma membrane"/>
    <property type="evidence" value="ECO:0007669"/>
    <property type="project" value="TreeGrafter"/>
</dbReference>
<dbReference type="InterPro" id="IPR037768">
    <property type="entry name" value="C2B_Copine"/>
</dbReference>
<dbReference type="STRING" id="1754190.A0A1Y2EMR2"/>
<dbReference type="CDD" id="cd04047">
    <property type="entry name" value="C2B_Copine"/>
    <property type="match status" value="1"/>
</dbReference>
<dbReference type="Proteomes" id="UP000193920">
    <property type="component" value="Unassembled WGS sequence"/>
</dbReference>
<reference evidence="3 4" key="1">
    <citation type="submission" date="2016-08" db="EMBL/GenBank/DDBJ databases">
        <title>A Parts List for Fungal Cellulosomes Revealed by Comparative Genomics.</title>
        <authorList>
            <consortium name="DOE Joint Genome Institute"/>
            <person name="Haitjema C.H."/>
            <person name="Gilmore S.P."/>
            <person name="Henske J.K."/>
            <person name="Solomon K.V."/>
            <person name="De Groot R."/>
            <person name="Kuo A."/>
            <person name="Mondo S.J."/>
            <person name="Salamov A.A."/>
            <person name="Labutti K."/>
            <person name="Zhao Z."/>
            <person name="Chiniquy J."/>
            <person name="Barry K."/>
            <person name="Brewer H.M."/>
            <person name="Purvine S.O."/>
            <person name="Wright A.T."/>
            <person name="Boxma B."/>
            <person name="Van Alen T."/>
            <person name="Hackstein J.H."/>
            <person name="Baker S.E."/>
            <person name="Grigoriev I.V."/>
            <person name="O'Malley M.A."/>
        </authorList>
    </citation>
    <scope>NUCLEOTIDE SEQUENCE [LARGE SCALE GENOMIC DNA]</scope>
    <source>
        <strain evidence="3 4">G1</strain>
    </source>
</reference>
<feature type="domain" description="C2" evidence="2">
    <location>
        <begin position="1"/>
        <end position="108"/>
    </location>
</feature>
<dbReference type="CDD" id="cd04048">
    <property type="entry name" value="C2A_Copine"/>
    <property type="match status" value="1"/>
</dbReference>
<dbReference type="GO" id="GO:0071277">
    <property type="term" value="P:cellular response to calcium ion"/>
    <property type="evidence" value="ECO:0007669"/>
    <property type="project" value="TreeGrafter"/>
</dbReference>
<dbReference type="SUPFAM" id="SSF49562">
    <property type="entry name" value="C2 domain (Calcium/lipid-binding domain, CaLB)"/>
    <property type="match status" value="2"/>
</dbReference>
<gene>
    <name evidence="3" type="ORF">LY90DRAFT_699985</name>
</gene>
<dbReference type="AlphaFoldDB" id="A0A1Y2EMR2"/>
<dbReference type="SMART" id="SM00239">
    <property type="entry name" value="C2"/>
    <property type="match status" value="2"/>
</dbReference>
<dbReference type="InterPro" id="IPR045052">
    <property type="entry name" value="Copine"/>
</dbReference>
<dbReference type="InterPro" id="IPR035892">
    <property type="entry name" value="C2_domain_sf"/>
</dbReference>
<dbReference type="EMBL" id="MCOG01000039">
    <property type="protein sequence ID" value="ORY72526.1"/>
    <property type="molecule type" value="Genomic_DNA"/>
</dbReference>
<protein>
    <recommendedName>
        <fullName evidence="2">C2 domain-containing protein</fullName>
    </recommendedName>
</protein>
<accession>A0A1Y2EMR2</accession>
<dbReference type="OrthoDB" id="5855668at2759"/>
<dbReference type="Pfam" id="PF07002">
    <property type="entry name" value="Copine"/>
    <property type="match status" value="2"/>
</dbReference>
<dbReference type="PANTHER" id="PTHR10857">
    <property type="entry name" value="COPINE"/>
    <property type="match status" value="1"/>
</dbReference>
<evidence type="ECO:0000313" key="3">
    <source>
        <dbReference type="EMBL" id="ORY72526.1"/>
    </source>
</evidence>
<dbReference type="SUPFAM" id="SSF53300">
    <property type="entry name" value="vWA-like"/>
    <property type="match status" value="1"/>
</dbReference>
<dbReference type="InterPro" id="IPR010734">
    <property type="entry name" value="Copine_C"/>
</dbReference>
<name>A0A1Y2EMR2_9FUNG</name>
<dbReference type="Pfam" id="PF00168">
    <property type="entry name" value="C2"/>
    <property type="match status" value="2"/>
</dbReference>
<dbReference type="GO" id="GO:0005544">
    <property type="term" value="F:calcium-dependent phospholipid binding"/>
    <property type="evidence" value="ECO:0007669"/>
    <property type="project" value="InterPro"/>
</dbReference>